<protein>
    <recommendedName>
        <fullName evidence="2">DUF2726 domain-containing protein</fullName>
    </recommendedName>
</protein>
<gene>
    <name evidence="3" type="ORF">GAK29_02993</name>
</gene>
<organism evidence="3 4">
    <name type="scientific">Acinetobacter bereziniae</name>
    <name type="common">Acinetobacter genomosp. 10</name>
    <dbReference type="NCBI Taxonomy" id="106648"/>
    <lineage>
        <taxon>Bacteria</taxon>
        <taxon>Pseudomonadati</taxon>
        <taxon>Pseudomonadota</taxon>
        <taxon>Gammaproteobacteria</taxon>
        <taxon>Moraxellales</taxon>
        <taxon>Moraxellaceae</taxon>
        <taxon>Acinetobacter</taxon>
    </lineage>
</organism>
<dbReference type="InterPro" id="IPR024402">
    <property type="entry name" value="DUF2726"/>
</dbReference>
<name>A0A833PE15_ACIBZ</name>
<dbReference type="EMBL" id="WNDP01000080">
    <property type="protein sequence ID" value="KAF1023260.1"/>
    <property type="molecule type" value="Genomic_DNA"/>
</dbReference>
<feature type="domain" description="DUF2726" evidence="2">
    <location>
        <begin position="47"/>
        <end position="155"/>
    </location>
</feature>
<proteinExistence type="predicted"/>
<keyword evidence="1" id="KW-1133">Transmembrane helix</keyword>
<dbReference type="AlphaFoldDB" id="A0A833PE15"/>
<evidence type="ECO:0000259" key="2">
    <source>
        <dbReference type="Pfam" id="PF10881"/>
    </source>
</evidence>
<sequence length="157" mass="18517">MPIAYCFIMSLDSHQVLFLLIGCIATIALLIACFGRYLFQRQYYYAKRIITPFEQKMFLRLNETFPHHHVLAHVAFSALIDCDQFKLRSKFNRKVTDFVLLNQQLEVIAIIELDDPSHIGREHIDAQRDSMLLQAGYRIYRYTEIPSCRELRKDITD</sequence>
<dbReference type="Pfam" id="PF10881">
    <property type="entry name" value="DUF2726"/>
    <property type="match status" value="1"/>
</dbReference>
<keyword evidence="1" id="KW-0472">Membrane</keyword>
<dbReference type="Proteomes" id="UP000490535">
    <property type="component" value="Unassembled WGS sequence"/>
</dbReference>
<reference evidence="4" key="1">
    <citation type="journal article" date="2020" name="MBio">
        <title>Horizontal gene transfer to a defensive symbiont with a reduced genome amongst a multipartite beetle microbiome.</title>
        <authorList>
            <person name="Waterworth S.C."/>
            <person name="Florez L.V."/>
            <person name="Rees E.R."/>
            <person name="Hertweck C."/>
            <person name="Kaltenpoth M."/>
            <person name="Kwan J.C."/>
        </authorList>
    </citation>
    <scope>NUCLEOTIDE SEQUENCE [LARGE SCALE GENOMIC DNA]</scope>
</reference>
<evidence type="ECO:0000256" key="1">
    <source>
        <dbReference type="SAM" id="Phobius"/>
    </source>
</evidence>
<feature type="transmembrane region" description="Helical" evidence="1">
    <location>
        <begin position="17"/>
        <end position="39"/>
    </location>
</feature>
<comment type="caution">
    <text evidence="3">The sequence shown here is derived from an EMBL/GenBank/DDBJ whole genome shotgun (WGS) entry which is preliminary data.</text>
</comment>
<keyword evidence="1" id="KW-0812">Transmembrane</keyword>
<evidence type="ECO:0000313" key="4">
    <source>
        <dbReference type="Proteomes" id="UP000490535"/>
    </source>
</evidence>
<accession>A0A833PE15</accession>
<evidence type="ECO:0000313" key="3">
    <source>
        <dbReference type="EMBL" id="KAF1023260.1"/>
    </source>
</evidence>